<proteinExistence type="predicted"/>
<evidence type="ECO:0000313" key="2">
    <source>
        <dbReference type="Proteomes" id="UP000054683"/>
    </source>
</evidence>
<dbReference type="RefSeq" id="WP_197500288.1">
    <property type="nucleotide sequence ID" value="NZ_FCOK02000029.1"/>
</dbReference>
<gene>
    <name evidence="1" type="ORF">AWB69_04300</name>
</gene>
<sequence length="129" mass="13725">MPRPEADRLSLHAHCALQALRDGHGWMAGTQSLAEVLILTAYVAEAGYGQITREAWLQGELAINAAFAEGQATGVWKLDDASCEQLAGVVCVHDAQLHNTPLGILAAASERLERLKAGEADPMPGLKRA</sequence>
<evidence type="ECO:0000313" key="1">
    <source>
        <dbReference type="EMBL" id="SAL42552.1"/>
    </source>
</evidence>
<dbReference type="EMBL" id="FCOK02000029">
    <property type="protein sequence ID" value="SAL42552.1"/>
    <property type="molecule type" value="Genomic_DNA"/>
</dbReference>
<accession>A0A158HDS6</accession>
<organism evidence="1 2">
    <name type="scientific">Caballeronia udeis</name>
    <dbReference type="NCBI Taxonomy" id="1232866"/>
    <lineage>
        <taxon>Bacteria</taxon>
        <taxon>Pseudomonadati</taxon>
        <taxon>Pseudomonadota</taxon>
        <taxon>Betaproteobacteria</taxon>
        <taxon>Burkholderiales</taxon>
        <taxon>Burkholderiaceae</taxon>
        <taxon>Caballeronia</taxon>
    </lineage>
</organism>
<reference evidence="1 2" key="1">
    <citation type="submission" date="2016-01" db="EMBL/GenBank/DDBJ databases">
        <authorList>
            <person name="Oliw E.H."/>
        </authorList>
    </citation>
    <scope>NUCLEOTIDE SEQUENCE [LARGE SCALE GENOMIC DNA]</scope>
    <source>
        <strain evidence="1">LMG 27134</strain>
    </source>
</reference>
<dbReference type="Proteomes" id="UP000054683">
    <property type="component" value="Unassembled WGS sequence"/>
</dbReference>
<dbReference type="AlphaFoldDB" id="A0A158HDS6"/>
<protein>
    <submittedName>
        <fullName evidence="1">Fis family transcriptional regulator</fullName>
    </submittedName>
</protein>
<name>A0A158HDS6_9BURK</name>